<keyword evidence="2" id="KW-0808">Transferase</keyword>
<dbReference type="AlphaFoldDB" id="A0A1H5U2K4"/>
<evidence type="ECO:0000313" key="2">
    <source>
        <dbReference type="EMBL" id="SEF69263.1"/>
    </source>
</evidence>
<sequence>MSGAAADSHPEETILHASCVSLAGRSLLLTGPSGSGKSGLALQLLALGAGLVADDQVIVRRTDRALLATSPDAIRGLIEARGVGLLRAEPVASARLVAAVDLGRAETERLPPLRETLILGVRLPVFRKVDAAHFPAALLQFLKTGFLTDAKHD</sequence>
<proteinExistence type="predicted"/>
<dbReference type="Pfam" id="PF07475">
    <property type="entry name" value="Hpr_kinase_C"/>
    <property type="match status" value="1"/>
</dbReference>
<gene>
    <name evidence="2" type="ORF">SAMN05421751_103172</name>
</gene>
<dbReference type="EMBL" id="FNVD01000003">
    <property type="protein sequence ID" value="SEF69263.1"/>
    <property type="molecule type" value="Genomic_DNA"/>
</dbReference>
<dbReference type="OrthoDB" id="8326226at2"/>
<keyword evidence="2" id="KW-0418">Kinase</keyword>
<dbReference type="Gene3D" id="3.40.50.300">
    <property type="entry name" value="P-loop containing nucleotide triphosphate hydrolases"/>
    <property type="match status" value="1"/>
</dbReference>
<dbReference type="GO" id="GO:0000155">
    <property type="term" value="F:phosphorelay sensor kinase activity"/>
    <property type="evidence" value="ECO:0007669"/>
    <property type="project" value="InterPro"/>
</dbReference>
<evidence type="ECO:0000313" key="3">
    <source>
        <dbReference type="Proteomes" id="UP000236742"/>
    </source>
</evidence>
<name>A0A1H5U2K4_9RHOB</name>
<feature type="domain" description="HPr kinase/phosphorylase C-terminal" evidence="1">
    <location>
        <begin position="11"/>
        <end position="88"/>
    </location>
</feature>
<dbReference type="InterPro" id="IPR011104">
    <property type="entry name" value="Hpr_kin/Pase_C"/>
</dbReference>
<reference evidence="2 3" key="1">
    <citation type="submission" date="2016-10" db="EMBL/GenBank/DDBJ databases">
        <authorList>
            <person name="de Groot N.N."/>
        </authorList>
    </citation>
    <scope>NUCLEOTIDE SEQUENCE [LARGE SCALE GENOMIC DNA]</scope>
    <source>
        <strain evidence="2 3">DSM 23413</strain>
    </source>
</reference>
<dbReference type="RefSeq" id="WP_104007135.1">
    <property type="nucleotide sequence ID" value="NZ_FNVD01000003.1"/>
</dbReference>
<accession>A0A1H5U2K4</accession>
<dbReference type="GO" id="GO:0006109">
    <property type="term" value="P:regulation of carbohydrate metabolic process"/>
    <property type="evidence" value="ECO:0007669"/>
    <property type="project" value="InterPro"/>
</dbReference>
<dbReference type="GO" id="GO:0005524">
    <property type="term" value="F:ATP binding"/>
    <property type="evidence" value="ECO:0007669"/>
    <property type="project" value="InterPro"/>
</dbReference>
<dbReference type="InterPro" id="IPR027417">
    <property type="entry name" value="P-loop_NTPase"/>
</dbReference>
<evidence type="ECO:0000259" key="1">
    <source>
        <dbReference type="Pfam" id="PF07475"/>
    </source>
</evidence>
<protein>
    <submittedName>
        <fullName evidence="2">HPr kinase/phosphorylase</fullName>
    </submittedName>
</protein>
<dbReference type="SUPFAM" id="SSF53795">
    <property type="entry name" value="PEP carboxykinase-like"/>
    <property type="match status" value="1"/>
</dbReference>
<dbReference type="Proteomes" id="UP000236742">
    <property type="component" value="Unassembled WGS sequence"/>
</dbReference>
<keyword evidence="3" id="KW-1185">Reference proteome</keyword>
<organism evidence="2 3">
    <name type="scientific">Jhaorihella thermophila</name>
    <dbReference type="NCBI Taxonomy" id="488547"/>
    <lineage>
        <taxon>Bacteria</taxon>
        <taxon>Pseudomonadati</taxon>
        <taxon>Pseudomonadota</taxon>
        <taxon>Alphaproteobacteria</taxon>
        <taxon>Rhodobacterales</taxon>
        <taxon>Paracoccaceae</taxon>
        <taxon>Jhaorihella</taxon>
    </lineage>
</organism>